<evidence type="ECO:0000256" key="3">
    <source>
        <dbReference type="ARBA" id="ARBA00022475"/>
    </source>
</evidence>
<dbReference type="RefSeq" id="WP_156990326.1">
    <property type="nucleotide sequence ID" value="NZ_CP060286.1"/>
</dbReference>
<feature type="transmembrane region" description="Helical" evidence="8">
    <location>
        <begin position="372"/>
        <end position="392"/>
    </location>
</feature>
<evidence type="ECO:0000256" key="8">
    <source>
        <dbReference type="SAM" id="Phobius"/>
    </source>
</evidence>
<dbReference type="Proteomes" id="UP000469440">
    <property type="component" value="Unassembled WGS sequence"/>
</dbReference>
<evidence type="ECO:0000313" key="10">
    <source>
        <dbReference type="EMBL" id="QNK39456.1"/>
    </source>
</evidence>
<feature type="transmembrane region" description="Helical" evidence="8">
    <location>
        <begin position="137"/>
        <end position="163"/>
    </location>
</feature>
<feature type="transmembrane region" description="Helical" evidence="8">
    <location>
        <begin position="221"/>
        <end position="243"/>
    </location>
</feature>
<reference evidence="9 11" key="1">
    <citation type="submission" date="2019-09" db="EMBL/GenBank/DDBJ databases">
        <title>Genome sequence of Clostridium sp. EA1.</title>
        <authorList>
            <person name="Poehlein A."/>
            <person name="Bengelsdorf F.R."/>
            <person name="Daniel R."/>
        </authorList>
    </citation>
    <scope>NUCLEOTIDE SEQUENCE [LARGE SCALE GENOMIC DNA]</scope>
    <source>
        <strain evidence="9 11">EA1</strain>
    </source>
</reference>
<feature type="transmembrane region" description="Helical" evidence="8">
    <location>
        <begin position="255"/>
        <end position="276"/>
    </location>
</feature>
<evidence type="ECO:0000256" key="4">
    <source>
        <dbReference type="ARBA" id="ARBA00022692"/>
    </source>
</evidence>
<dbReference type="SUPFAM" id="SSF103473">
    <property type="entry name" value="MFS general substrate transporter"/>
    <property type="match status" value="1"/>
</dbReference>
<feature type="transmembrane region" description="Helical" evidence="8">
    <location>
        <begin position="12"/>
        <end position="39"/>
    </location>
</feature>
<sequence>MQNSKKLWNKDFLILWQGQLVSTAGDAVYSIALGFWVLAVTGSTAMMGTLMAASTLPGVLISPFAGVLIDRAHKKRLFIAMDLLRSVCILLIAGAAWNGALQVWMVFAAGIILSLCGAVFSPGVLSSVPDLVPQEKIANANSAFSIVSTGSNLIGSVAGGFLYQALGAPALFLFDGLSFLFSGGSMGFVNIPDSKQVKKVSFLQDMKDGFRYMWRFPGMRLVLLAAAMCNFCAYIGITLILPFCNNSPVLGASGYGMIMGSFMGGSMLGFLLFSIVTLKPKSIVPAYLAACLVSNLSFIAGIYQSAVPLMIILVALGGFANALINVLFMAAVQTSTAQEMRGKVMSFMMMTVQGLTPIAMALAGALGEVFPLRAVISSAFAVSMFFSLLIVASRSSREFIVPKSTAPRDEPQAPGACTTEAESEIAEE</sequence>
<dbReference type="EMBL" id="CP060286">
    <property type="protein sequence ID" value="QNK39456.1"/>
    <property type="molecule type" value="Genomic_DNA"/>
</dbReference>
<feature type="transmembrane region" description="Helical" evidence="8">
    <location>
        <begin position="169"/>
        <end position="189"/>
    </location>
</feature>
<gene>
    <name evidence="9" type="ORF">CAFE_16270</name>
    <name evidence="10" type="ORF">HCR03_11930</name>
</gene>
<keyword evidence="4 8" id="KW-0812">Transmembrane</keyword>
<feature type="region of interest" description="Disordered" evidence="7">
    <location>
        <begin position="402"/>
        <end position="428"/>
    </location>
</feature>
<dbReference type="EMBL" id="VWXL01000052">
    <property type="protein sequence ID" value="MVB10926.1"/>
    <property type="molecule type" value="Genomic_DNA"/>
</dbReference>
<keyword evidence="6 8" id="KW-0472">Membrane</keyword>
<keyword evidence="3" id="KW-1003">Cell membrane</keyword>
<keyword evidence="5 8" id="KW-1133">Transmembrane helix</keyword>
<name>A0A6N8HYN1_9FIRM</name>
<dbReference type="InterPro" id="IPR036259">
    <property type="entry name" value="MFS_trans_sf"/>
</dbReference>
<organism evidence="9 11">
    <name type="scientific">Caproicibacter fermentans</name>
    <dbReference type="NCBI Taxonomy" id="2576756"/>
    <lineage>
        <taxon>Bacteria</taxon>
        <taxon>Bacillati</taxon>
        <taxon>Bacillota</taxon>
        <taxon>Clostridia</taxon>
        <taxon>Eubacteriales</taxon>
        <taxon>Acutalibacteraceae</taxon>
        <taxon>Caproicibacter</taxon>
    </lineage>
</organism>
<evidence type="ECO:0000256" key="2">
    <source>
        <dbReference type="ARBA" id="ARBA00022448"/>
    </source>
</evidence>
<dbReference type="AlphaFoldDB" id="A0A6N8HYN1"/>
<feature type="transmembrane region" description="Helical" evidence="8">
    <location>
        <begin position="77"/>
        <end position="97"/>
    </location>
</feature>
<reference evidence="10 12" key="2">
    <citation type="submission" date="2020-08" db="EMBL/GenBank/DDBJ databases">
        <title>The isolate Caproiciproducens sp. 7D4C2 produces n-caproate at mildly acidic conditions from hexoses: genome and rBOX comparison with related strains and chain-elongating bacteria.</title>
        <authorList>
            <person name="Esquivel-Elizondo S."/>
            <person name="Bagci C."/>
            <person name="Temovska M."/>
            <person name="Jeon B.S."/>
            <person name="Bessarab I."/>
            <person name="Williams R.B.H."/>
            <person name="Huson D.H."/>
            <person name="Angenent L.T."/>
        </authorList>
    </citation>
    <scope>NUCLEOTIDE SEQUENCE [LARGE SCALE GENOMIC DNA]</scope>
    <source>
        <strain evidence="10 12">7D4C2</strain>
    </source>
</reference>
<dbReference type="Pfam" id="PF05977">
    <property type="entry name" value="MFS_3"/>
    <property type="match status" value="1"/>
</dbReference>
<feature type="transmembrane region" description="Helical" evidence="8">
    <location>
        <begin position="103"/>
        <end position="125"/>
    </location>
</feature>
<evidence type="ECO:0000313" key="11">
    <source>
        <dbReference type="Proteomes" id="UP000469440"/>
    </source>
</evidence>
<feature type="transmembrane region" description="Helical" evidence="8">
    <location>
        <begin position="344"/>
        <end position="366"/>
    </location>
</feature>
<dbReference type="CDD" id="cd06173">
    <property type="entry name" value="MFS_MefA_like"/>
    <property type="match status" value="1"/>
</dbReference>
<feature type="transmembrane region" description="Helical" evidence="8">
    <location>
        <begin position="309"/>
        <end position="332"/>
    </location>
</feature>
<dbReference type="KEGG" id="cfem:HCR03_11930"/>
<feature type="transmembrane region" description="Helical" evidence="8">
    <location>
        <begin position="283"/>
        <end position="303"/>
    </location>
</feature>
<dbReference type="GO" id="GO:0005886">
    <property type="term" value="C:plasma membrane"/>
    <property type="evidence" value="ECO:0007669"/>
    <property type="project" value="UniProtKB-SubCell"/>
</dbReference>
<evidence type="ECO:0000313" key="9">
    <source>
        <dbReference type="EMBL" id="MVB10926.1"/>
    </source>
</evidence>
<evidence type="ECO:0000256" key="5">
    <source>
        <dbReference type="ARBA" id="ARBA00022989"/>
    </source>
</evidence>
<dbReference type="Gene3D" id="1.20.1250.20">
    <property type="entry name" value="MFS general substrate transporter like domains"/>
    <property type="match status" value="1"/>
</dbReference>
<dbReference type="Proteomes" id="UP000515909">
    <property type="component" value="Chromosome"/>
</dbReference>
<dbReference type="OrthoDB" id="9775268at2"/>
<comment type="subcellular location">
    <subcellularLocation>
        <location evidence="1">Cell membrane</location>
        <topology evidence="1">Multi-pass membrane protein</topology>
    </subcellularLocation>
</comment>
<accession>A0A6N8HYN1</accession>
<keyword evidence="11" id="KW-1185">Reference proteome</keyword>
<accession>A0A7G8T765</accession>
<dbReference type="PANTHER" id="PTHR23513:SF11">
    <property type="entry name" value="STAPHYLOFERRIN A TRANSPORTER"/>
    <property type="match status" value="1"/>
</dbReference>
<evidence type="ECO:0000313" key="12">
    <source>
        <dbReference type="Proteomes" id="UP000515909"/>
    </source>
</evidence>
<feature type="transmembrane region" description="Helical" evidence="8">
    <location>
        <begin position="45"/>
        <end position="65"/>
    </location>
</feature>
<keyword evidence="2" id="KW-0813">Transport</keyword>
<evidence type="ECO:0000256" key="7">
    <source>
        <dbReference type="SAM" id="MobiDB-lite"/>
    </source>
</evidence>
<proteinExistence type="predicted"/>
<evidence type="ECO:0000256" key="6">
    <source>
        <dbReference type="ARBA" id="ARBA00023136"/>
    </source>
</evidence>
<dbReference type="PANTHER" id="PTHR23513">
    <property type="entry name" value="INTEGRAL MEMBRANE EFFLUX PROTEIN-RELATED"/>
    <property type="match status" value="1"/>
</dbReference>
<dbReference type="InterPro" id="IPR010290">
    <property type="entry name" value="TM_effector"/>
</dbReference>
<protein>
    <submittedName>
        <fullName evidence="10">MFS transporter</fullName>
    </submittedName>
    <submittedName>
        <fullName evidence="9">Transmembrane secretion effector</fullName>
    </submittedName>
</protein>
<evidence type="ECO:0000256" key="1">
    <source>
        <dbReference type="ARBA" id="ARBA00004651"/>
    </source>
</evidence>